<dbReference type="Pfam" id="PF14223">
    <property type="entry name" value="Retrotran_gag_2"/>
    <property type="match status" value="1"/>
</dbReference>
<proteinExistence type="predicted"/>
<dbReference type="InParanoid" id="A0A6J2YVB7"/>
<dbReference type="Proteomes" id="UP000504635">
    <property type="component" value="Unplaced"/>
</dbReference>
<dbReference type="OrthoDB" id="116316at2759"/>
<dbReference type="KEGG" id="soy:115890636"/>
<name>A0A6J2YVB7_SITOR</name>
<dbReference type="PANTHER" id="PTHR47481:SF36">
    <property type="entry name" value="CCHC-TYPE DOMAIN-CONTAINING PROTEIN"/>
    <property type="match status" value="1"/>
</dbReference>
<dbReference type="PANTHER" id="PTHR47481">
    <property type="match status" value="1"/>
</dbReference>
<dbReference type="GeneID" id="115890636"/>
<evidence type="ECO:0000313" key="1">
    <source>
        <dbReference type="Proteomes" id="UP000504635"/>
    </source>
</evidence>
<dbReference type="AlphaFoldDB" id="A0A6J2YVB7"/>
<protein>
    <submittedName>
        <fullName evidence="2">Uncharacterized protein LOC115890636</fullName>
    </submittedName>
</protein>
<accession>A0A6J2YVB7</accession>
<organism evidence="1 2">
    <name type="scientific">Sitophilus oryzae</name>
    <name type="common">Rice weevil</name>
    <name type="synonym">Curculio oryzae</name>
    <dbReference type="NCBI Taxonomy" id="7048"/>
    <lineage>
        <taxon>Eukaryota</taxon>
        <taxon>Metazoa</taxon>
        <taxon>Ecdysozoa</taxon>
        <taxon>Arthropoda</taxon>
        <taxon>Hexapoda</taxon>
        <taxon>Insecta</taxon>
        <taxon>Pterygota</taxon>
        <taxon>Neoptera</taxon>
        <taxon>Endopterygota</taxon>
        <taxon>Coleoptera</taxon>
        <taxon>Polyphaga</taxon>
        <taxon>Cucujiformia</taxon>
        <taxon>Curculionidae</taxon>
        <taxon>Dryophthorinae</taxon>
        <taxon>Sitophilus</taxon>
    </lineage>
</organism>
<reference evidence="2" key="1">
    <citation type="submission" date="2025-08" db="UniProtKB">
        <authorList>
            <consortium name="RefSeq"/>
        </authorList>
    </citation>
    <scope>IDENTIFICATION</scope>
    <source>
        <tissue evidence="2">Gonads</tissue>
    </source>
</reference>
<keyword evidence="1" id="KW-1185">Reference proteome</keyword>
<sequence>MRMALIHENLWKSIEGYQADDQSKESEKKRCNEKALAKICLMIKPIAYTHVRLAKTAKEAWDNLQKAYEDQGLSRRLSLIRRLVRIRLENYSTMEAYVNETLSIAQKLADMAQPVDDEFLGVIMLSGLTSEYDPMVMAIENSNVKITSDFVKARLMQDDKYGKDNKENMRPLYFLRKSFKQRRT</sequence>
<evidence type="ECO:0000313" key="2">
    <source>
        <dbReference type="RefSeq" id="XP_030766790.1"/>
    </source>
</evidence>
<dbReference type="RefSeq" id="XP_030766790.1">
    <property type="nucleotide sequence ID" value="XM_030910930.1"/>
</dbReference>
<gene>
    <name evidence="2" type="primary">LOC115890636</name>
</gene>